<reference evidence="1 2" key="1">
    <citation type="submission" date="2021-12" db="EMBL/GenBank/DDBJ databases">
        <title>Genome sequencing of bacteria with rrn-lacking chromosome and rrn-plasmid.</title>
        <authorList>
            <person name="Anda M."/>
            <person name="Iwasaki W."/>
        </authorList>
    </citation>
    <scope>NUCLEOTIDE SEQUENCE [LARGE SCALE GENOMIC DNA]</scope>
    <source>
        <strain evidence="1 2">DSM 100852</strain>
    </source>
</reference>
<dbReference type="NCBIfam" id="TIGR04183">
    <property type="entry name" value="Por_Secre_tail"/>
    <property type="match status" value="1"/>
</dbReference>
<dbReference type="Gene3D" id="2.60.40.10">
    <property type="entry name" value="Immunoglobulins"/>
    <property type="match status" value="1"/>
</dbReference>
<evidence type="ECO:0000313" key="1">
    <source>
        <dbReference type="EMBL" id="BDD07879.1"/>
    </source>
</evidence>
<gene>
    <name evidence="1" type="ORF">FUAX_03110</name>
</gene>
<keyword evidence="2" id="KW-1185">Reference proteome</keyword>
<dbReference type="InterPro" id="IPR013783">
    <property type="entry name" value="Ig-like_fold"/>
</dbReference>
<dbReference type="EMBL" id="AP025314">
    <property type="protein sequence ID" value="BDD07879.1"/>
    <property type="molecule type" value="Genomic_DNA"/>
</dbReference>
<name>A0AAU9D0D7_9BACT</name>
<evidence type="ECO:0000313" key="2">
    <source>
        <dbReference type="Proteomes" id="UP001348817"/>
    </source>
</evidence>
<dbReference type="InterPro" id="IPR026444">
    <property type="entry name" value="Secre_tail"/>
</dbReference>
<dbReference type="KEGG" id="fax:FUAX_03110"/>
<dbReference type="AlphaFoldDB" id="A0AAU9D0D7"/>
<proteinExistence type="predicted"/>
<sequence>MKKEYVLKIWRYAFVLTLLLTTWVRASATHIRAGEIIAEVLDCDGLKYKFTIIGYADTGSDVQFGGSVLDFGDGTDPLAFDSRDFQVRAGLGGEFDQVVFEVEHTFPSPGEYLVSFREFNRNAGVLNMINSVETPFYIETKILIDPVAGCNNSPLFLFPPIEKGIVGLKFTHNPVAWDADGDSLSYEIVINKQSRNKEVNGYRFPNDPKFGGKVEGGQALAKYEIDPVTGDLVWNSPGTAGEYSIALRVYEWRRLAGEWVQLGFVTRDIQIIVEETANSAPVIQQLPEMEIVAGETLKVTVKSTDPDGDPITMGAYGEMFEVEDESERPIFSPNGKDPQMPAGQATLEIEWTPSCSFIRKAPYSVLVRAHNNSSANRGFQETWSLWQIRVVAPKPDLISAERIATKAVRLKWADYVNQVNCEADQVEGAIAKIYRKIGMEERDGVQSTGGALFDYKLVGSTGAKQGYFDDNPELIYGATYKYRMVLEFANEYSGQTALSDPVTVTIDPDKQTGETAPVLTAVEVTETDATNGQVSVSWMAPFEADPQIYPEPYSYAVYRGEEGKEPDDFVKVGSAQSLTFEDRGLDTKSKSYRYFVLAETPGGKKTAKSGVGHTPWLEKVEHHTFIKFQWKAQSPWLAETATVYRDKVDASVPGAFLPIGTVKAGNEFLDKGEKGGLSLDENYRYYVKLSGSYGTLGLLEQMAKSQIIDAGLRPPLDCRPQIIFVRPVVYESKFWEYSGENQLAWLIQGDGQCDGLTYEIYFHPTSSVTEEFERVGSADMLSYTHFRYDNNLGCYYVIAKSSDGGVSKHSEVWCVTEDMILGLEKEPQSLINPNPASEQTEISFPSKERGKGFEVLVFTLSGKFLAQETGEVRTVPFVLDLDVFGAGVYLVKWRAGDSAGTERLVVKN</sequence>
<protein>
    <recommendedName>
        <fullName evidence="3">T9SS type A sorting domain-containing protein</fullName>
    </recommendedName>
</protein>
<dbReference type="Proteomes" id="UP001348817">
    <property type="component" value="Chromosome"/>
</dbReference>
<organism evidence="1 2">
    <name type="scientific">Fulvitalea axinellae</name>
    <dbReference type="NCBI Taxonomy" id="1182444"/>
    <lineage>
        <taxon>Bacteria</taxon>
        <taxon>Pseudomonadati</taxon>
        <taxon>Bacteroidota</taxon>
        <taxon>Cytophagia</taxon>
        <taxon>Cytophagales</taxon>
        <taxon>Persicobacteraceae</taxon>
        <taxon>Fulvitalea</taxon>
    </lineage>
</organism>
<evidence type="ECO:0008006" key="3">
    <source>
        <dbReference type="Google" id="ProtNLM"/>
    </source>
</evidence>
<dbReference type="RefSeq" id="WP_338393177.1">
    <property type="nucleotide sequence ID" value="NZ_AP025314.1"/>
</dbReference>
<accession>A0AAU9D0D7</accession>